<reference evidence="2" key="1">
    <citation type="journal article" date="2015" name="Nat. Genet.">
        <title>The genome and transcriptome of the zoonotic hookworm Ancylostoma ceylanicum identify infection-specific gene families.</title>
        <authorList>
            <person name="Schwarz E.M."/>
            <person name="Hu Y."/>
            <person name="Antoshechkin I."/>
            <person name="Miller M.M."/>
            <person name="Sternberg P.W."/>
            <person name="Aroian R.V."/>
        </authorList>
    </citation>
    <scope>NUCLEOTIDE SEQUENCE</scope>
    <source>
        <strain evidence="2">HY135</strain>
    </source>
</reference>
<name>A0A016S5P7_9BILA</name>
<comment type="caution">
    <text evidence="1">The sequence shown here is derived from an EMBL/GenBank/DDBJ whole genome shotgun (WGS) entry which is preliminary data.</text>
</comment>
<evidence type="ECO:0000313" key="1">
    <source>
        <dbReference type="EMBL" id="EYB85672.1"/>
    </source>
</evidence>
<evidence type="ECO:0000313" key="2">
    <source>
        <dbReference type="Proteomes" id="UP000024635"/>
    </source>
</evidence>
<keyword evidence="2" id="KW-1185">Reference proteome</keyword>
<dbReference type="AlphaFoldDB" id="A0A016S5P7"/>
<dbReference type="Proteomes" id="UP000024635">
    <property type="component" value="Unassembled WGS sequence"/>
</dbReference>
<organism evidence="1 2">
    <name type="scientific">Ancylostoma ceylanicum</name>
    <dbReference type="NCBI Taxonomy" id="53326"/>
    <lineage>
        <taxon>Eukaryota</taxon>
        <taxon>Metazoa</taxon>
        <taxon>Ecdysozoa</taxon>
        <taxon>Nematoda</taxon>
        <taxon>Chromadorea</taxon>
        <taxon>Rhabditida</taxon>
        <taxon>Rhabditina</taxon>
        <taxon>Rhabditomorpha</taxon>
        <taxon>Strongyloidea</taxon>
        <taxon>Ancylostomatidae</taxon>
        <taxon>Ancylostomatinae</taxon>
        <taxon>Ancylostoma</taxon>
    </lineage>
</organism>
<protein>
    <submittedName>
        <fullName evidence="1">Uncharacterized protein</fullName>
    </submittedName>
</protein>
<accession>A0A016S5P7</accession>
<gene>
    <name evidence="1" type="primary">Acey_s0293.g1601</name>
    <name evidence="1" type="ORF">Y032_0293g1601</name>
</gene>
<dbReference type="EMBL" id="JARK01001629">
    <property type="protein sequence ID" value="EYB85672.1"/>
    <property type="molecule type" value="Genomic_DNA"/>
</dbReference>
<sequence>MALFTMRHSQSRTFLHNSKLYNVQLRNAAIDSLSRRTRLIAECCGQPGENIPSIIASTQIVKAASRQGLPIKTTLADKSLISSPLQSALSNCSQFALEGKKKTHAKNGAGPPGLINGLGPATGNSMQLLQSVSRTTGVEF</sequence>
<proteinExistence type="predicted"/>